<dbReference type="GeneID" id="92512468"/>
<accession>A0A836GR18</accession>
<dbReference type="Gene3D" id="3.75.10.10">
    <property type="entry name" value="L-arginine/glycine Amidinotransferase, Chain A"/>
    <property type="match status" value="1"/>
</dbReference>
<protein>
    <recommendedName>
        <fullName evidence="3">Amidinotransferase</fullName>
    </recommendedName>
</protein>
<dbReference type="PANTHER" id="PTHR43224">
    <property type="entry name" value="AMIDINOTRANSFERASE"/>
    <property type="match status" value="1"/>
</dbReference>
<dbReference type="RefSeq" id="XP_067175331.1">
    <property type="nucleotide sequence ID" value="XM_067319956.1"/>
</dbReference>
<dbReference type="InterPro" id="IPR014541">
    <property type="entry name" value="Amdntrnsf_FN0238"/>
</dbReference>
<keyword evidence="2" id="KW-1185">Reference proteome</keyword>
<evidence type="ECO:0008006" key="3">
    <source>
        <dbReference type="Google" id="ProtNLM"/>
    </source>
</evidence>
<sequence length="357" mass="39246">MSSVILVNPIAFGPNPKTKDNALIQSMHVGNTKADMDRSQVCALVTELETFFKVNCGIHTVVVHQSREPKSYRGTLEDRGESVFVADSLSVHNVVDDDGVIQRRLVVFYPMSPHRQGELARKQLLNHITKVAEESTTIELIDLRPFEAEGKYLEGSGSLIFGPGGKYVYTVISQRSHPEVLEALCLPENLNIAPQNRFLLRCKSAVPHTNLLGWCGTGICAWAISSLLFEGEEETAAFYDHLSEAYSCLLELSEDEMEKFAGSALEVLVQPRSAGAGSVHNILVISETALAGLTPKNRELLINWYGKDNVHTFYGEVLERRCGSSLPSCIAASYTLGPRPPVPTQLSTNEMLRLGSD</sequence>
<dbReference type="Proteomes" id="UP000673552">
    <property type="component" value="Chromosome 34"/>
</dbReference>
<reference evidence="1 2" key="1">
    <citation type="submission" date="2021-03" db="EMBL/GenBank/DDBJ databases">
        <title>Leishmania (Mundinia) martiniquensis Genome sequencing and assembly.</title>
        <authorList>
            <person name="Almutairi H."/>
            <person name="Gatherer D."/>
        </authorList>
    </citation>
    <scope>NUCLEOTIDE SEQUENCE [LARGE SCALE GENOMIC DNA]</scope>
    <source>
        <strain evidence="1">LSCM1</strain>
    </source>
</reference>
<name>A0A836GR18_9TRYP</name>
<dbReference type="PANTHER" id="PTHR43224:SF1">
    <property type="entry name" value="AMIDINOTRANSFERASE"/>
    <property type="match status" value="1"/>
</dbReference>
<evidence type="ECO:0000313" key="1">
    <source>
        <dbReference type="EMBL" id="KAG5468393.1"/>
    </source>
</evidence>
<proteinExistence type="predicted"/>
<dbReference type="KEGG" id="lmat:92512468"/>
<dbReference type="EMBL" id="JAFEUZ010000034">
    <property type="protein sequence ID" value="KAG5468393.1"/>
    <property type="molecule type" value="Genomic_DNA"/>
</dbReference>
<dbReference type="SUPFAM" id="SSF55909">
    <property type="entry name" value="Pentein"/>
    <property type="match status" value="1"/>
</dbReference>
<gene>
    <name evidence="1" type="ORF">LSCM1_02373</name>
</gene>
<dbReference type="Pfam" id="PF19420">
    <property type="entry name" value="DDAH_eukar"/>
    <property type="match status" value="1"/>
</dbReference>
<dbReference type="OrthoDB" id="14321at2759"/>
<comment type="caution">
    <text evidence="1">The sequence shown here is derived from an EMBL/GenBank/DDBJ whole genome shotgun (WGS) entry which is preliminary data.</text>
</comment>
<dbReference type="AlphaFoldDB" id="A0A836GR18"/>
<organism evidence="1 2">
    <name type="scientific">Leishmania martiniquensis</name>
    <dbReference type="NCBI Taxonomy" id="1580590"/>
    <lineage>
        <taxon>Eukaryota</taxon>
        <taxon>Discoba</taxon>
        <taxon>Euglenozoa</taxon>
        <taxon>Kinetoplastea</taxon>
        <taxon>Metakinetoplastina</taxon>
        <taxon>Trypanosomatida</taxon>
        <taxon>Trypanosomatidae</taxon>
        <taxon>Leishmaniinae</taxon>
        <taxon>Leishmania</taxon>
    </lineage>
</organism>
<evidence type="ECO:0000313" key="2">
    <source>
        <dbReference type="Proteomes" id="UP000673552"/>
    </source>
</evidence>